<reference evidence="5" key="1">
    <citation type="submission" date="2011-08" db="EMBL/GenBank/DDBJ databases">
        <title>The draft genome of Latimeria chalumnae.</title>
        <authorList>
            <person name="Di Palma F."/>
            <person name="Alfoldi J."/>
            <person name="Johnson J."/>
            <person name="Berlin A."/>
            <person name="Gnerre S."/>
            <person name="Jaffe D."/>
            <person name="MacCallum I."/>
            <person name="Young S."/>
            <person name="Walker B.J."/>
            <person name="Lander E."/>
            <person name="Lindblad-Toh K."/>
        </authorList>
    </citation>
    <scope>NUCLEOTIDE SEQUENCE [LARGE SCALE GENOMIC DNA]</scope>
    <source>
        <strain evidence="5">Wild caught</strain>
    </source>
</reference>
<dbReference type="SMART" id="SM00952">
    <property type="entry name" value="RAP"/>
    <property type="match status" value="1"/>
</dbReference>
<dbReference type="GO" id="GO:0000963">
    <property type="term" value="P:mitochondrial RNA processing"/>
    <property type="evidence" value="ECO:0007669"/>
    <property type="project" value="TreeGrafter"/>
</dbReference>
<dbReference type="EMBL" id="AFYH01192539">
    <property type="status" value="NOT_ANNOTATED_CDS"/>
    <property type="molecule type" value="Genomic_DNA"/>
</dbReference>
<reference evidence="4" key="2">
    <citation type="submission" date="2025-08" db="UniProtKB">
        <authorList>
            <consortium name="Ensembl"/>
        </authorList>
    </citation>
    <scope>IDENTIFICATION</scope>
</reference>
<dbReference type="GeneTree" id="ENSGT01030000234607"/>
<dbReference type="GO" id="GO:0003723">
    <property type="term" value="F:RNA binding"/>
    <property type="evidence" value="ECO:0007669"/>
    <property type="project" value="TreeGrafter"/>
</dbReference>
<dbReference type="InterPro" id="IPR013584">
    <property type="entry name" value="RAP"/>
</dbReference>
<reference evidence="4" key="3">
    <citation type="submission" date="2025-09" db="UniProtKB">
        <authorList>
            <consortium name="Ensembl"/>
        </authorList>
    </citation>
    <scope>IDENTIFICATION</scope>
</reference>
<evidence type="ECO:0000256" key="2">
    <source>
        <dbReference type="ARBA" id="ARBA00023128"/>
    </source>
</evidence>
<feature type="domain" description="RAP" evidence="3">
    <location>
        <begin position="477"/>
        <end position="534"/>
    </location>
</feature>
<protein>
    <submittedName>
        <fullName evidence="4">FAST kinase domains 2</fullName>
    </submittedName>
</protein>
<dbReference type="EMBL" id="AFYH01192538">
    <property type="status" value="NOT_ANNOTATED_CDS"/>
    <property type="molecule type" value="Genomic_DNA"/>
</dbReference>
<keyword evidence="2" id="KW-0496">Mitochondrion</keyword>
<gene>
    <name evidence="4" type="primary">FASTKD2</name>
</gene>
<dbReference type="PANTHER" id="PTHR21228:SF1">
    <property type="entry name" value="FAST KINASE DOMAIN-CONTAINING PROTEIN 2, MITOCHONDRIAL"/>
    <property type="match status" value="1"/>
</dbReference>
<dbReference type="AlphaFoldDB" id="H3A8E2"/>
<dbReference type="FunCoup" id="H3A8E2">
    <property type="interactions" value="1547"/>
</dbReference>
<dbReference type="Ensembl" id="ENSLACT00000005965.1">
    <property type="protein sequence ID" value="ENSLACP00000005913.1"/>
    <property type="gene ID" value="ENSLACG00000005248.1"/>
</dbReference>
<dbReference type="Proteomes" id="UP000008672">
    <property type="component" value="Unassembled WGS sequence"/>
</dbReference>
<sequence length="553" mass="63282">KLLQRCSSPTDVLDLLDSYKLSLSLVSSCLTCMWQTTKKMSEDQRRYEKKLMLEHPRFEQLCSRVMQEVRQMRPGDLVYSLLAVVKLGVSPRTRLVQTLLRASQERLNTFDEKSLAVLISSLEEMESCKNVDALKAGLRLLVELRMPQIKSVAALQTMMRCIGRDAPLSLKKKMEGKALSLLDQFTLPNSQYMFSTLAAMNFRSAPLLDACSNKIIENIHGIPFWRLVFVLRSCRDLPYRNHLLFHAVGDYVTSMIDVWQNKQIVLFLILFKDLGFLHAGLMDAFSEKVIGDPQSLILKDVQAVLRVYSHLNYLPGQRSQQFLEAVRSVFESYLSKILPVDLLQATYFFCLLDYFPQDSLDRLLQEHTLNELLTTGKISRSGEMLHYVSLCLELDNPLPDRPRSLVLGRPPLPSLRINPMIQRALQAILGDGPFREGVQLQNGYHIDFEIVLDKERRNIISESQGEDPTDNTLFQRVAVLSAPAAAFCFATTHPKGKLAMKRRHLSALGYHTILVPEQEFENLSEEQRIEFLTTNIFVTHDAMSADENFRNHW</sequence>
<dbReference type="InterPro" id="IPR050870">
    <property type="entry name" value="FAST_kinase"/>
</dbReference>
<evidence type="ECO:0000313" key="5">
    <source>
        <dbReference type="Proteomes" id="UP000008672"/>
    </source>
</evidence>
<dbReference type="InterPro" id="IPR010622">
    <property type="entry name" value="FAST_Leu-rich"/>
</dbReference>
<evidence type="ECO:0000256" key="1">
    <source>
        <dbReference type="ARBA" id="ARBA00004173"/>
    </source>
</evidence>
<name>H3A8E2_LATCH</name>
<dbReference type="GO" id="GO:0005759">
    <property type="term" value="C:mitochondrial matrix"/>
    <property type="evidence" value="ECO:0007669"/>
    <property type="project" value="TreeGrafter"/>
</dbReference>
<dbReference type="STRING" id="7897.ENSLACP00000005913"/>
<dbReference type="CDD" id="cd23739">
    <property type="entry name" value="TBRG4-like_N"/>
    <property type="match status" value="1"/>
</dbReference>
<evidence type="ECO:0000313" key="4">
    <source>
        <dbReference type="Ensembl" id="ENSLACP00000005913.1"/>
    </source>
</evidence>
<dbReference type="OMA" id="FEIRMDS"/>
<organism evidence="4 5">
    <name type="scientific">Latimeria chalumnae</name>
    <name type="common">Coelacanth</name>
    <dbReference type="NCBI Taxonomy" id="7897"/>
    <lineage>
        <taxon>Eukaryota</taxon>
        <taxon>Metazoa</taxon>
        <taxon>Chordata</taxon>
        <taxon>Craniata</taxon>
        <taxon>Vertebrata</taxon>
        <taxon>Euteleostomi</taxon>
        <taxon>Coelacanthiformes</taxon>
        <taxon>Coelacanthidae</taxon>
        <taxon>Latimeria</taxon>
    </lineage>
</organism>
<evidence type="ECO:0000259" key="3">
    <source>
        <dbReference type="PROSITE" id="PS51286"/>
    </source>
</evidence>
<proteinExistence type="predicted"/>
<dbReference type="eggNOG" id="ENOG502QVSD">
    <property type="taxonomic scope" value="Eukaryota"/>
</dbReference>
<dbReference type="PANTHER" id="PTHR21228">
    <property type="entry name" value="FAST LEU-RICH DOMAIN-CONTAINING"/>
    <property type="match status" value="1"/>
</dbReference>
<keyword evidence="5" id="KW-1185">Reference proteome</keyword>
<dbReference type="InParanoid" id="H3A8E2"/>
<dbReference type="GO" id="GO:0035770">
    <property type="term" value="C:ribonucleoprotein granule"/>
    <property type="evidence" value="ECO:0007669"/>
    <property type="project" value="TreeGrafter"/>
</dbReference>
<dbReference type="PROSITE" id="PS51286">
    <property type="entry name" value="RAP"/>
    <property type="match status" value="1"/>
</dbReference>
<dbReference type="Pfam" id="PF08373">
    <property type="entry name" value="RAP"/>
    <property type="match status" value="1"/>
</dbReference>
<dbReference type="GO" id="GO:0044528">
    <property type="term" value="P:regulation of mitochondrial mRNA stability"/>
    <property type="evidence" value="ECO:0007669"/>
    <property type="project" value="InterPro"/>
</dbReference>
<comment type="subcellular location">
    <subcellularLocation>
        <location evidence="1">Mitochondrion</location>
    </subcellularLocation>
</comment>
<dbReference type="Pfam" id="PF06743">
    <property type="entry name" value="FAST_1"/>
    <property type="match status" value="1"/>
</dbReference>
<accession>H3A8E2</accession>
<dbReference type="HOGENOM" id="CLU_025270_0_0_1"/>